<accession>A0A0R2LKV3</accession>
<dbReference type="EMBL" id="JQCN01000031">
    <property type="protein sequence ID" value="KRN99575.1"/>
    <property type="molecule type" value="Genomic_DNA"/>
</dbReference>
<feature type="region of interest" description="Disordered" evidence="1">
    <location>
        <begin position="1"/>
        <end position="34"/>
    </location>
</feature>
<keyword evidence="2" id="KW-1133">Transmembrane helix</keyword>
<keyword evidence="2" id="KW-0472">Membrane</keyword>
<dbReference type="AlphaFoldDB" id="A0A0R2LKV3"/>
<evidence type="ECO:0000313" key="4">
    <source>
        <dbReference type="Proteomes" id="UP000051886"/>
    </source>
</evidence>
<evidence type="ECO:0000256" key="1">
    <source>
        <dbReference type="SAM" id="MobiDB-lite"/>
    </source>
</evidence>
<feature type="compositionally biased region" description="Polar residues" evidence="1">
    <location>
        <begin position="15"/>
        <end position="29"/>
    </location>
</feature>
<keyword evidence="4" id="KW-1185">Reference proteome</keyword>
<evidence type="ECO:0008006" key="5">
    <source>
        <dbReference type="Google" id="ProtNLM"/>
    </source>
</evidence>
<sequence>MAAKGDLDINEEVIYQQNESKTQSPQSSFDIDDLFLQPRNKRERQVQAQKKHNVRQAQKDVFLSKKNSGRLEEKQSVTKRLFRSDYQPLADSQTGPPVTEKKSSHVFLWGGLMIGGLLFLGAGIFLGSKFSAWKNNKTTDRS</sequence>
<reference evidence="3 4" key="1">
    <citation type="journal article" date="2015" name="Genome Announc.">
        <title>Expanding the biotechnology potential of lactobacilli through comparative genomics of 213 strains and associated genera.</title>
        <authorList>
            <person name="Sun Z."/>
            <person name="Harris H.M."/>
            <person name="McCann A."/>
            <person name="Guo C."/>
            <person name="Argimon S."/>
            <person name="Zhang W."/>
            <person name="Yang X."/>
            <person name="Jeffery I.B."/>
            <person name="Cooney J.C."/>
            <person name="Kagawa T.F."/>
            <person name="Liu W."/>
            <person name="Song Y."/>
            <person name="Salvetti E."/>
            <person name="Wrobel A."/>
            <person name="Rasinkangas P."/>
            <person name="Parkhill J."/>
            <person name="Rea M.C."/>
            <person name="O'Sullivan O."/>
            <person name="Ritari J."/>
            <person name="Douillard F.P."/>
            <person name="Paul Ross R."/>
            <person name="Yang R."/>
            <person name="Briner A.E."/>
            <person name="Felis G.E."/>
            <person name="de Vos W.M."/>
            <person name="Barrangou R."/>
            <person name="Klaenhammer T.R."/>
            <person name="Caufield P.W."/>
            <person name="Cui Y."/>
            <person name="Zhang H."/>
            <person name="O'Toole P.W."/>
        </authorList>
    </citation>
    <scope>NUCLEOTIDE SEQUENCE [LARGE SCALE GENOMIC DNA]</scope>
    <source>
        <strain evidence="3 4">NBRC 103219</strain>
    </source>
</reference>
<dbReference type="Proteomes" id="UP000051886">
    <property type="component" value="Unassembled WGS sequence"/>
</dbReference>
<name>A0A0R2LKV3_9LACO</name>
<protein>
    <recommendedName>
        <fullName evidence="5">ESAT-6 secretion machinery protein EssA</fullName>
    </recommendedName>
</protein>
<dbReference type="STRING" id="449659.IV66_GL001580"/>
<evidence type="ECO:0000313" key="3">
    <source>
        <dbReference type="EMBL" id="KRN99575.1"/>
    </source>
</evidence>
<dbReference type="PATRIC" id="fig|449659.4.peg.1608"/>
<proteinExistence type="predicted"/>
<comment type="caution">
    <text evidence="3">The sequence shown here is derived from an EMBL/GenBank/DDBJ whole genome shotgun (WGS) entry which is preliminary data.</text>
</comment>
<gene>
    <name evidence="3" type="ORF">IV66_GL001580</name>
</gene>
<evidence type="ECO:0000256" key="2">
    <source>
        <dbReference type="SAM" id="Phobius"/>
    </source>
</evidence>
<organism evidence="3 4">
    <name type="scientific">Ligilactobacillus pobuzihii</name>
    <dbReference type="NCBI Taxonomy" id="449659"/>
    <lineage>
        <taxon>Bacteria</taxon>
        <taxon>Bacillati</taxon>
        <taxon>Bacillota</taxon>
        <taxon>Bacilli</taxon>
        <taxon>Lactobacillales</taxon>
        <taxon>Lactobacillaceae</taxon>
        <taxon>Ligilactobacillus</taxon>
    </lineage>
</organism>
<keyword evidence="2" id="KW-0812">Transmembrane</keyword>
<feature type="transmembrane region" description="Helical" evidence="2">
    <location>
        <begin position="106"/>
        <end position="127"/>
    </location>
</feature>